<accession>A0A8J4V723</accession>
<evidence type="ECO:0000259" key="5">
    <source>
        <dbReference type="Pfam" id="PF00389"/>
    </source>
</evidence>
<dbReference type="InterPro" id="IPR058205">
    <property type="entry name" value="D-LDH-like"/>
</dbReference>
<reference evidence="7" key="1">
    <citation type="submission" date="2020-01" db="EMBL/GenBank/DDBJ databases">
        <title>Development of genomics and gene disruption for Polysphondylium violaceum indicates a role for the polyketide synthase stlB in stalk morphogenesis.</title>
        <authorList>
            <person name="Narita B."/>
            <person name="Kawabe Y."/>
            <person name="Kin K."/>
            <person name="Saito T."/>
            <person name="Gibbs R."/>
            <person name="Kuspa A."/>
            <person name="Muzny D."/>
            <person name="Queller D."/>
            <person name="Richards S."/>
            <person name="Strassman J."/>
            <person name="Sucgang R."/>
            <person name="Worley K."/>
            <person name="Schaap P."/>
        </authorList>
    </citation>
    <scope>NUCLEOTIDE SEQUENCE</scope>
    <source>
        <strain evidence="7">QSvi11</strain>
    </source>
</reference>
<keyword evidence="2 4" id="KW-0560">Oxidoreductase</keyword>
<evidence type="ECO:0000256" key="2">
    <source>
        <dbReference type="ARBA" id="ARBA00023002"/>
    </source>
</evidence>
<evidence type="ECO:0000313" key="7">
    <source>
        <dbReference type="EMBL" id="KAF2073484.1"/>
    </source>
</evidence>
<dbReference type="GO" id="GO:0016616">
    <property type="term" value="F:oxidoreductase activity, acting on the CH-OH group of donors, NAD or NADP as acceptor"/>
    <property type="evidence" value="ECO:0007669"/>
    <property type="project" value="InterPro"/>
</dbReference>
<dbReference type="Pfam" id="PF00389">
    <property type="entry name" value="2-Hacid_dh"/>
    <property type="match status" value="1"/>
</dbReference>
<dbReference type="InterPro" id="IPR006139">
    <property type="entry name" value="D-isomer_2_OHA_DH_cat_dom"/>
</dbReference>
<evidence type="ECO:0000256" key="1">
    <source>
        <dbReference type="ARBA" id="ARBA00005854"/>
    </source>
</evidence>
<dbReference type="OrthoDB" id="298012at2759"/>
<comment type="caution">
    <text evidence="7">The sequence shown here is derived from an EMBL/GenBank/DDBJ whole genome shotgun (WGS) entry which is preliminary data.</text>
</comment>
<dbReference type="GO" id="GO:0051287">
    <property type="term" value="F:NAD binding"/>
    <property type="evidence" value="ECO:0007669"/>
    <property type="project" value="InterPro"/>
</dbReference>
<dbReference type="CDD" id="cd12183">
    <property type="entry name" value="LDH_like_2"/>
    <property type="match status" value="1"/>
</dbReference>
<dbReference type="InterPro" id="IPR006140">
    <property type="entry name" value="D-isomer_DH_NAD-bd"/>
</dbReference>
<dbReference type="EMBL" id="AJWJ01000201">
    <property type="protein sequence ID" value="KAF2073484.1"/>
    <property type="molecule type" value="Genomic_DNA"/>
</dbReference>
<comment type="similarity">
    <text evidence="1 4">Belongs to the D-isomer specific 2-hydroxyacid dehydrogenase family.</text>
</comment>
<evidence type="ECO:0008006" key="9">
    <source>
        <dbReference type="Google" id="ProtNLM"/>
    </source>
</evidence>
<feature type="domain" description="D-isomer specific 2-hydroxyacid dehydrogenase catalytic" evidence="5">
    <location>
        <begin position="5"/>
        <end position="324"/>
    </location>
</feature>
<dbReference type="PROSITE" id="PS00670">
    <property type="entry name" value="D_2_HYDROXYACID_DH_2"/>
    <property type="match status" value="1"/>
</dbReference>
<keyword evidence="3" id="KW-0520">NAD</keyword>
<dbReference type="AlphaFoldDB" id="A0A8J4V723"/>
<evidence type="ECO:0000259" key="6">
    <source>
        <dbReference type="Pfam" id="PF02826"/>
    </source>
</evidence>
<gene>
    <name evidence="7" type="ORF">CYY_005193</name>
</gene>
<evidence type="ECO:0000313" key="8">
    <source>
        <dbReference type="Proteomes" id="UP000695562"/>
    </source>
</evidence>
<dbReference type="SUPFAM" id="SSF52283">
    <property type="entry name" value="Formate/glycerate dehydrogenase catalytic domain-like"/>
    <property type="match status" value="1"/>
</dbReference>
<dbReference type="Pfam" id="PF02826">
    <property type="entry name" value="2-Hacid_dh_C"/>
    <property type="match status" value="1"/>
</dbReference>
<dbReference type="PANTHER" id="PTHR43026">
    <property type="entry name" value="2-HYDROXYACID DEHYDROGENASE HOMOLOG 1-RELATED"/>
    <property type="match status" value="1"/>
</dbReference>
<dbReference type="InterPro" id="IPR029752">
    <property type="entry name" value="D-isomer_DH_CS1"/>
</dbReference>
<dbReference type="InterPro" id="IPR036291">
    <property type="entry name" value="NAD(P)-bd_dom_sf"/>
</dbReference>
<dbReference type="SUPFAM" id="SSF51735">
    <property type="entry name" value="NAD(P)-binding Rossmann-fold domains"/>
    <property type="match status" value="1"/>
</dbReference>
<dbReference type="Gene3D" id="3.40.50.720">
    <property type="entry name" value="NAD(P)-binding Rossmann-like Domain"/>
    <property type="match status" value="2"/>
</dbReference>
<name>A0A8J4V723_9MYCE</name>
<dbReference type="InterPro" id="IPR029753">
    <property type="entry name" value="D-isomer_DH_CS"/>
</dbReference>
<protein>
    <recommendedName>
        <fullName evidence="9">D-lactate dehydrogenase</fullName>
    </recommendedName>
</protein>
<evidence type="ECO:0000256" key="4">
    <source>
        <dbReference type="RuleBase" id="RU003719"/>
    </source>
</evidence>
<proteinExistence type="inferred from homology"/>
<evidence type="ECO:0000256" key="3">
    <source>
        <dbReference type="ARBA" id="ARBA00023027"/>
    </source>
</evidence>
<dbReference type="PROSITE" id="PS00671">
    <property type="entry name" value="D_2_HYDROXYACID_DH_3"/>
    <property type="match status" value="1"/>
</dbReference>
<dbReference type="PANTHER" id="PTHR43026:SF1">
    <property type="entry name" value="2-HYDROXYACID DEHYDROGENASE HOMOLOG 1-RELATED"/>
    <property type="match status" value="1"/>
</dbReference>
<dbReference type="Proteomes" id="UP000695562">
    <property type="component" value="Unassembled WGS sequence"/>
</dbReference>
<feature type="domain" description="D-isomer specific 2-hydroxyacid dehydrogenase NAD-binding" evidence="6">
    <location>
        <begin position="110"/>
        <end position="299"/>
    </location>
</feature>
<sequence length="335" mass="37098">MAYKIAVFSSKPYWVNHFTQLKSTHEFHYFPFNLTIENVDLAKGFPVISCFVNDKVDAKVVEILANNGTKAILLRCTGTNAVDLEAASKFNIAVMKVPSYSPCAISEFALSLILSLNRKVHRAFNRVREGNFEINGLEGFNIKGKTVGIVGTGQIGLGVCRSLGLGLGAKVIAYDVYKSQEAKDMGVEYVESMEEIWKRSDIISLHTPLLESTKYMVNENSIAQMKEGVMLINVSRGGLVDTKAVINGLKSGKIGYLGMDVYENESSYFFEDCSASVMKDDLLARLTTFSNVILTSHQAWYTQEAIHSICQTSLNNLDNWSKAEFSSANIVNSFK</sequence>
<organism evidence="7 8">
    <name type="scientific">Polysphondylium violaceum</name>
    <dbReference type="NCBI Taxonomy" id="133409"/>
    <lineage>
        <taxon>Eukaryota</taxon>
        <taxon>Amoebozoa</taxon>
        <taxon>Evosea</taxon>
        <taxon>Eumycetozoa</taxon>
        <taxon>Dictyostelia</taxon>
        <taxon>Dictyosteliales</taxon>
        <taxon>Dictyosteliaceae</taxon>
        <taxon>Polysphondylium</taxon>
    </lineage>
</organism>
<dbReference type="PROSITE" id="PS00065">
    <property type="entry name" value="D_2_HYDROXYACID_DH_1"/>
    <property type="match status" value="1"/>
</dbReference>
<keyword evidence="8" id="KW-1185">Reference proteome</keyword>